<evidence type="ECO:0000313" key="4">
    <source>
        <dbReference type="EMBL" id="MBD2315672.1"/>
    </source>
</evidence>
<protein>
    <submittedName>
        <fullName evidence="4">Response regulator</fullName>
    </submittedName>
</protein>
<dbReference type="InterPro" id="IPR011006">
    <property type="entry name" value="CheY-like_superfamily"/>
</dbReference>
<gene>
    <name evidence="4" type="ORF">H6G05_02265</name>
</gene>
<dbReference type="InterPro" id="IPR050595">
    <property type="entry name" value="Bact_response_regulator"/>
</dbReference>
<reference evidence="4 5" key="1">
    <citation type="journal article" date="2020" name="ISME J.">
        <title>Comparative genomics reveals insights into cyanobacterial evolution and habitat adaptation.</title>
        <authorList>
            <person name="Chen M.Y."/>
            <person name="Teng W.K."/>
            <person name="Zhao L."/>
            <person name="Hu C.X."/>
            <person name="Zhou Y.K."/>
            <person name="Han B.P."/>
            <person name="Song L.R."/>
            <person name="Shu W.S."/>
        </authorList>
    </citation>
    <scope>NUCLEOTIDE SEQUENCE [LARGE SCALE GENOMIC DNA]</scope>
    <source>
        <strain evidence="4 5">FACHB-1050</strain>
    </source>
</reference>
<proteinExistence type="predicted"/>
<dbReference type="RefSeq" id="WP_190575960.1">
    <property type="nucleotide sequence ID" value="NZ_CAWPQU010000012.1"/>
</dbReference>
<organism evidence="4 5">
    <name type="scientific">Phormidium tenue FACHB-1050</name>
    <dbReference type="NCBI Taxonomy" id="2692857"/>
    <lineage>
        <taxon>Bacteria</taxon>
        <taxon>Bacillati</taxon>
        <taxon>Cyanobacteriota</taxon>
        <taxon>Cyanophyceae</taxon>
        <taxon>Oscillatoriophycideae</taxon>
        <taxon>Oscillatoriales</taxon>
        <taxon>Oscillatoriaceae</taxon>
        <taxon>Phormidium</taxon>
    </lineage>
</organism>
<name>A0ABR8C4P3_9CYAN</name>
<dbReference type="Gene3D" id="3.40.50.2300">
    <property type="match status" value="1"/>
</dbReference>
<dbReference type="PANTHER" id="PTHR44591:SF3">
    <property type="entry name" value="RESPONSE REGULATORY DOMAIN-CONTAINING PROTEIN"/>
    <property type="match status" value="1"/>
</dbReference>
<dbReference type="Pfam" id="PF00072">
    <property type="entry name" value="Response_reg"/>
    <property type="match status" value="1"/>
</dbReference>
<dbReference type="EMBL" id="JACJQY010000002">
    <property type="protein sequence ID" value="MBD2315672.1"/>
    <property type="molecule type" value="Genomic_DNA"/>
</dbReference>
<keyword evidence="5" id="KW-1185">Reference proteome</keyword>
<accession>A0ABR8C4P3</accession>
<dbReference type="Proteomes" id="UP000618445">
    <property type="component" value="Unassembled WGS sequence"/>
</dbReference>
<keyword evidence="1 2" id="KW-0597">Phosphoprotein</keyword>
<feature type="modified residue" description="4-aspartylphosphate" evidence="2">
    <location>
        <position position="63"/>
    </location>
</feature>
<dbReference type="PROSITE" id="PS50110">
    <property type="entry name" value="RESPONSE_REGULATORY"/>
    <property type="match status" value="1"/>
</dbReference>
<feature type="domain" description="Response regulatory" evidence="3">
    <location>
        <begin position="13"/>
        <end position="130"/>
    </location>
</feature>
<dbReference type="SMART" id="SM00448">
    <property type="entry name" value="REC"/>
    <property type="match status" value="1"/>
</dbReference>
<sequence length="133" mass="14947">MAQPIETVTNTKTILLIDDDEMSRWLVQLCLENFVNWQIKVAISGKAGISAIAKAKPDAILLDIMMRDMDGFTFMEKLRADRLIPYIPIVALTSCTNRFNYQTFIDFGCQGVISKPFNPLTLGSKISQILGWS</sequence>
<evidence type="ECO:0000256" key="1">
    <source>
        <dbReference type="ARBA" id="ARBA00022553"/>
    </source>
</evidence>
<evidence type="ECO:0000313" key="5">
    <source>
        <dbReference type="Proteomes" id="UP000618445"/>
    </source>
</evidence>
<dbReference type="PANTHER" id="PTHR44591">
    <property type="entry name" value="STRESS RESPONSE REGULATOR PROTEIN 1"/>
    <property type="match status" value="1"/>
</dbReference>
<evidence type="ECO:0000256" key="2">
    <source>
        <dbReference type="PROSITE-ProRule" id="PRU00169"/>
    </source>
</evidence>
<evidence type="ECO:0000259" key="3">
    <source>
        <dbReference type="PROSITE" id="PS50110"/>
    </source>
</evidence>
<dbReference type="InterPro" id="IPR001789">
    <property type="entry name" value="Sig_transdc_resp-reg_receiver"/>
</dbReference>
<comment type="caution">
    <text evidence="4">The sequence shown here is derived from an EMBL/GenBank/DDBJ whole genome shotgun (WGS) entry which is preliminary data.</text>
</comment>
<dbReference type="SUPFAM" id="SSF52172">
    <property type="entry name" value="CheY-like"/>
    <property type="match status" value="1"/>
</dbReference>